<dbReference type="SUPFAM" id="SSF52058">
    <property type="entry name" value="L domain-like"/>
    <property type="match status" value="1"/>
</dbReference>
<feature type="transmembrane region" description="Helical" evidence="2">
    <location>
        <begin position="352"/>
        <end position="375"/>
    </location>
</feature>
<sequence>MTCKILCSSRSRKTGLCNSQSYSTFATKVSGILVSRRGRYRQEVLLISRLMATLQVILTRHIACEILQNIFNYFKPNLKLISGADGFDINRIRYYNGLISKTHYNAIGKFLIRMRMLHVLVVMYYVISSPSVYCEQCQGTCQIGRVQGLKFADCFNRDLPRVPQCLPGGIEILDLSRNRIREINEDDLSSYSYLEILYLADNALIEINEHALEYLTSLHTVDLASTSLYKIPSSLFSLPVLRKLLLGGIKNPSMVHDIEEASPVTSPLIYLDLSNDKLWRLPILGEVPTSLQSARIHRYQWLTSRHVKYTPFNCQHFGVECTNEVPIHDLNIFNSCRRLHETQQAQIYKKKLLTNVGISMGTILLFLLIVLYFIVRRHRKQKKKTQEQAQKQRKEAIDDLL</sequence>
<name>A0AAW1LSU3_POPJA</name>
<reference evidence="3 4" key="1">
    <citation type="journal article" date="2024" name="BMC Genomics">
        <title>De novo assembly and annotation of Popillia japonica's genome with initial clues to its potential as an invasive pest.</title>
        <authorList>
            <person name="Cucini C."/>
            <person name="Boschi S."/>
            <person name="Funari R."/>
            <person name="Cardaioli E."/>
            <person name="Iannotti N."/>
            <person name="Marturano G."/>
            <person name="Paoli F."/>
            <person name="Bruttini M."/>
            <person name="Carapelli A."/>
            <person name="Frati F."/>
            <person name="Nardi F."/>
        </authorList>
    </citation>
    <scope>NUCLEOTIDE SEQUENCE [LARGE SCALE GENOMIC DNA]</scope>
    <source>
        <strain evidence="3">DMR45628</strain>
    </source>
</reference>
<organism evidence="3 4">
    <name type="scientific">Popillia japonica</name>
    <name type="common">Japanese beetle</name>
    <dbReference type="NCBI Taxonomy" id="7064"/>
    <lineage>
        <taxon>Eukaryota</taxon>
        <taxon>Metazoa</taxon>
        <taxon>Ecdysozoa</taxon>
        <taxon>Arthropoda</taxon>
        <taxon>Hexapoda</taxon>
        <taxon>Insecta</taxon>
        <taxon>Pterygota</taxon>
        <taxon>Neoptera</taxon>
        <taxon>Endopterygota</taxon>
        <taxon>Coleoptera</taxon>
        <taxon>Polyphaga</taxon>
        <taxon>Scarabaeiformia</taxon>
        <taxon>Scarabaeidae</taxon>
        <taxon>Rutelinae</taxon>
        <taxon>Popillia</taxon>
    </lineage>
</organism>
<protein>
    <submittedName>
        <fullName evidence="3">Uncharacterized protein</fullName>
    </submittedName>
</protein>
<evidence type="ECO:0000256" key="1">
    <source>
        <dbReference type="ARBA" id="ARBA00022729"/>
    </source>
</evidence>
<evidence type="ECO:0000256" key="2">
    <source>
        <dbReference type="SAM" id="Phobius"/>
    </source>
</evidence>
<proteinExistence type="predicted"/>
<accession>A0AAW1LSU3</accession>
<evidence type="ECO:0000313" key="4">
    <source>
        <dbReference type="Proteomes" id="UP001458880"/>
    </source>
</evidence>
<dbReference type="PANTHER" id="PTHR24373:SF393">
    <property type="entry name" value="PROTEIN SLIT-LIKE PROTEIN"/>
    <property type="match status" value="1"/>
</dbReference>
<dbReference type="EMBL" id="JASPKY010000089">
    <property type="protein sequence ID" value="KAK9738205.1"/>
    <property type="molecule type" value="Genomic_DNA"/>
</dbReference>
<comment type="caution">
    <text evidence="3">The sequence shown here is derived from an EMBL/GenBank/DDBJ whole genome shotgun (WGS) entry which is preliminary data.</text>
</comment>
<dbReference type="Gene3D" id="3.80.10.10">
    <property type="entry name" value="Ribonuclease Inhibitor"/>
    <property type="match status" value="1"/>
</dbReference>
<keyword evidence="2" id="KW-0472">Membrane</keyword>
<dbReference type="InterPro" id="IPR032675">
    <property type="entry name" value="LRR_dom_sf"/>
</dbReference>
<keyword evidence="1" id="KW-0732">Signal</keyword>
<dbReference type="Proteomes" id="UP001458880">
    <property type="component" value="Unassembled WGS sequence"/>
</dbReference>
<evidence type="ECO:0000313" key="3">
    <source>
        <dbReference type="EMBL" id="KAK9738205.1"/>
    </source>
</evidence>
<dbReference type="PANTHER" id="PTHR24373">
    <property type="entry name" value="SLIT RELATED LEUCINE-RICH REPEAT NEURONAL PROTEIN"/>
    <property type="match status" value="1"/>
</dbReference>
<keyword evidence="2" id="KW-0812">Transmembrane</keyword>
<gene>
    <name evidence="3" type="ORF">QE152_g10066</name>
</gene>
<dbReference type="InterPro" id="IPR050328">
    <property type="entry name" value="Dev_Immune_Receptor"/>
</dbReference>
<dbReference type="AlphaFoldDB" id="A0AAW1LSU3"/>
<keyword evidence="2" id="KW-1133">Transmembrane helix</keyword>
<keyword evidence="4" id="KW-1185">Reference proteome</keyword>